<evidence type="ECO:0000256" key="1">
    <source>
        <dbReference type="SAM" id="MobiDB-lite"/>
    </source>
</evidence>
<protein>
    <submittedName>
        <fullName evidence="2">Uncharacterized protein</fullName>
    </submittedName>
</protein>
<proteinExistence type="predicted"/>
<comment type="caution">
    <text evidence="2">The sequence shown here is derived from an EMBL/GenBank/DDBJ whole genome shotgun (WGS) entry which is preliminary data.</text>
</comment>
<organism evidence="2 3">
    <name type="scientific">Stylosanthes scabra</name>
    <dbReference type="NCBI Taxonomy" id="79078"/>
    <lineage>
        <taxon>Eukaryota</taxon>
        <taxon>Viridiplantae</taxon>
        <taxon>Streptophyta</taxon>
        <taxon>Embryophyta</taxon>
        <taxon>Tracheophyta</taxon>
        <taxon>Spermatophyta</taxon>
        <taxon>Magnoliopsida</taxon>
        <taxon>eudicotyledons</taxon>
        <taxon>Gunneridae</taxon>
        <taxon>Pentapetalae</taxon>
        <taxon>rosids</taxon>
        <taxon>fabids</taxon>
        <taxon>Fabales</taxon>
        <taxon>Fabaceae</taxon>
        <taxon>Papilionoideae</taxon>
        <taxon>50 kb inversion clade</taxon>
        <taxon>dalbergioids sensu lato</taxon>
        <taxon>Dalbergieae</taxon>
        <taxon>Pterocarpus clade</taxon>
        <taxon>Stylosanthes</taxon>
    </lineage>
</organism>
<feature type="compositionally biased region" description="Pro residues" evidence="1">
    <location>
        <begin position="384"/>
        <end position="393"/>
    </location>
</feature>
<reference evidence="2 3" key="1">
    <citation type="journal article" date="2023" name="Plants (Basel)">
        <title>Bridging the Gap: Combining Genomics and Transcriptomics Approaches to Understand Stylosanthes scabra, an Orphan Legume from the Brazilian Caatinga.</title>
        <authorList>
            <person name="Ferreira-Neto J.R.C."/>
            <person name="da Silva M.D."/>
            <person name="Binneck E."/>
            <person name="de Melo N.F."/>
            <person name="da Silva R.H."/>
            <person name="de Melo A.L.T.M."/>
            <person name="Pandolfi V."/>
            <person name="Bustamante F.O."/>
            <person name="Brasileiro-Vidal A.C."/>
            <person name="Benko-Iseppon A.M."/>
        </authorList>
    </citation>
    <scope>NUCLEOTIDE SEQUENCE [LARGE SCALE GENOMIC DNA]</scope>
    <source>
        <tissue evidence="2">Leaves</tissue>
    </source>
</reference>
<accession>A0ABU6YAW0</accession>
<feature type="region of interest" description="Disordered" evidence="1">
    <location>
        <begin position="134"/>
        <end position="166"/>
    </location>
</feature>
<name>A0ABU6YAW0_9FABA</name>
<keyword evidence="3" id="KW-1185">Reference proteome</keyword>
<gene>
    <name evidence="2" type="ORF">PIB30_021489</name>
</gene>
<feature type="region of interest" description="Disordered" evidence="1">
    <location>
        <begin position="363"/>
        <end position="414"/>
    </location>
</feature>
<sequence>MVKDDNTWNVTTEARGHKYSSHCSACHRLPCFLLVVSVVVPFIPVPASDCQCHHPPSPSAPSRRPPPKQRHRLVLRPKHRHHVVESSVAAIDVRRYSSLALRRPSSVHPPSLPSPLNAVQHRQEMEPQFDISSSGINGDDVALPNDSASVRSPEALPAAPAPRLPLPQRNTKKVAVRGRAKRCAVEEPLEDDTPKTATNAAEPCDGKRNLLDLDLGLGITLLKIQIAVPSILELSCKRIPKHVLDPSQKVLCFQQIEKEDGTGTGSSLFAVSFDVDECRQALCYMIIVDELPFAHVDECRQALLHMSFDLGCSRVTGIRLPDRTRTDPIILVQYPTSNRVQPDYTRPVIGSGASLLHSFELPLTAPPTGHSHRPTPRPTAHGPPRNPTFPPIPSRDVADTEGDTTPRLASSPRQLFIVSSRRQVSPLHAASASPRLRHVSTGLKLVAAPLLRFVVAPNLVEVVLIPPHAR</sequence>
<dbReference type="EMBL" id="JASCZI010241726">
    <property type="protein sequence ID" value="MED6205853.1"/>
    <property type="molecule type" value="Genomic_DNA"/>
</dbReference>
<evidence type="ECO:0000313" key="2">
    <source>
        <dbReference type="EMBL" id="MED6205853.1"/>
    </source>
</evidence>
<evidence type="ECO:0000313" key="3">
    <source>
        <dbReference type="Proteomes" id="UP001341840"/>
    </source>
</evidence>
<dbReference type="Proteomes" id="UP001341840">
    <property type="component" value="Unassembled WGS sequence"/>
</dbReference>